<comment type="caution">
    <text evidence="3">The sequence shown here is derived from an EMBL/GenBank/DDBJ whole genome shotgun (WGS) entry which is preliminary data.</text>
</comment>
<proteinExistence type="predicted"/>
<keyword evidence="2" id="KW-0732">Signal</keyword>
<evidence type="ECO:0000313" key="4">
    <source>
        <dbReference type="Proteomes" id="UP000717328"/>
    </source>
</evidence>
<gene>
    <name evidence="3" type="ORF">H0H81_010654</name>
</gene>
<evidence type="ECO:0000313" key="3">
    <source>
        <dbReference type="EMBL" id="KAG5635600.1"/>
    </source>
</evidence>
<reference evidence="3" key="2">
    <citation type="submission" date="2021-10" db="EMBL/GenBank/DDBJ databases">
        <title>Phylogenomics reveals ancestral predisposition of the termite-cultivated fungus Termitomyces towards a domesticated lifestyle.</title>
        <authorList>
            <person name="Auxier B."/>
            <person name="Grum-Grzhimaylo A."/>
            <person name="Cardenas M.E."/>
            <person name="Lodge J.D."/>
            <person name="Laessoe T."/>
            <person name="Pedersen O."/>
            <person name="Smith M.E."/>
            <person name="Kuyper T.W."/>
            <person name="Franco-Molano E.A."/>
            <person name="Baroni T.J."/>
            <person name="Aanen D.K."/>
        </authorList>
    </citation>
    <scope>NUCLEOTIDE SEQUENCE</scope>
    <source>
        <strain evidence="3">D49</strain>
    </source>
</reference>
<feature type="transmembrane region" description="Helical" evidence="1">
    <location>
        <begin position="147"/>
        <end position="166"/>
    </location>
</feature>
<dbReference type="EMBL" id="JABCKI010006056">
    <property type="protein sequence ID" value="KAG5635600.1"/>
    <property type="molecule type" value="Genomic_DNA"/>
</dbReference>
<feature type="transmembrane region" description="Helical" evidence="1">
    <location>
        <begin position="178"/>
        <end position="204"/>
    </location>
</feature>
<feature type="signal peptide" evidence="2">
    <location>
        <begin position="1"/>
        <end position="21"/>
    </location>
</feature>
<keyword evidence="1" id="KW-1133">Transmembrane helix</keyword>
<feature type="chain" id="PRO_5040226731" evidence="2">
    <location>
        <begin position="22"/>
        <end position="231"/>
    </location>
</feature>
<keyword evidence="1" id="KW-0812">Transmembrane</keyword>
<organism evidence="3 4">
    <name type="scientific">Sphagnurus paluster</name>
    <dbReference type="NCBI Taxonomy" id="117069"/>
    <lineage>
        <taxon>Eukaryota</taxon>
        <taxon>Fungi</taxon>
        <taxon>Dikarya</taxon>
        <taxon>Basidiomycota</taxon>
        <taxon>Agaricomycotina</taxon>
        <taxon>Agaricomycetes</taxon>
        <taxon>Agaricomycetidae</taxon>
        <taxon>Agaricales</taxon>
        <taxon>Tricholomatineae</taxon>
        <taxon>Lyophyllaceae</taxon>
        <taxon>Sphagnurus</taxon>
    </lineage>
</organism>
<sequence>MPSFRTIFLVAATAFAALTSAAPLNIPNNHGLGDFVSDVIDLDVAGSYDFIDIKRSIDYAHYDHEGPSVVSVDDSGPPRAGLVNFETREGERSLWDTIVLASARISVIHEQMKKVTSQDKVDDDAVRQPGRPMEEILSLNGQVMTKVQLADLLVALANLVCGLLYIAATVSAKVTVDVIVSVGVVFAEIFCASFTVVDGLFVIVRPGLDTAIKIPVNLKLDALVSAYNGVY</sequence>
<accession>A0A9P7FQU9</accession>
<dbReference type="Proteomes" id="UP000717328">
    <property type="component" value="Unassembled WGS sequence"/>
</dbReference>
<keyword evidence="1" id="KW-0472">Membrane</keyword>
<name>A0A9P7FQU9_9AGAR</name>
<evidence type="ECO:0000256" key="2">
    <source>
        <dbReference type="SAM" id="SignalP"/>
    </source>
</evidence>
<dbReference type="AlphaFoldDB" id="A0A9P7FQU9"/>
<reference evidence="3" key="1">
    <citation type="submission" date="2021-02" db="EMBL/GenBank/DDBJ databases">
        <authorList>
            <person name="Nieuwenhuis M."/>
            <person name="Van De Peppel L.J.J."/>
        </authorList>
    </citation>
    <scope>NUCLEOTIDE SEQUENCE</scope>
    <source>
        <strain evidence="3">D49</strain>
    </source>
</reference>
<protein>
    <submittedName>
        <fullName evidence="3">Uncharacterized protein</fullName>
    </submittedName>
</protein>
<dbReference type="OrthoDB" id="3070063at2759"/>
<keyword evidence="4" id="KW-1185">Reference proteome</keyword>
<evidence type="ECO:0000256" key="1">
    <source>
        <dbReference type="SAM" id="Phobius"/>
    </source>
</evidence>